<accession>A0A3M0CQI6</accession>
<dbReference type="PANTHER" id="PTHR10188">
    <property type="entry name" value="L-ASPARAGINASE"/>
    <property type="match status" value="1"/>
</dbReference>
<evidence type="ECO:0000256" key="4">
    <source>
        <dbReference type="ARBA" id="ARBA00049366"/>
    </source>
</evidence>
<evidence type="ECO:0000313" key="10">
    <source>
        <dbReference type="EMBL" id="RMB09086.1"/>
    </source>
</evidence>
<dbReference type="AlphaFoldDB" id="A0A3M0CQI6"/>
<dbReference type="SUPFAM" id="SSF56235">
    <property type="entry name" value="N-terminal nucleophile aminohydrolases (Ntn hydrolases)"/>
    <property type="match status" value="1"/>
</dbReference>
<dbReference type="Pfam" id="PF01112">
    <property type="entry name" value="Asparaginase_2"/>
    <property type="match status" value="1"/>
</dbReference>
<dbReference type="EC" id="3.5.1.1" evidence="1"/>
<feature type="active site" description="Nucleophile" evidence="5">
    <location>
        <position position="176"/>
    </location>
</feature>
<feature type="site" description="Cleavage; by autolysis" evidence="7">
    <location>
        <begin position="175"/>
        <end position="176"/>
    </location>
</feature>
<reference evidence="10 11" key="1">
    <citation type="journal article" date="2015" name="Stand. Genomic Sci.">
        <title>Genomic Encyclopedia of Bacterial and Archaeal Type Strains, Phase III: the genomes of soil and plant-associated and newly described type strains.</title>
        <authorList>
            <person name="Whitman W.B."/>
            <person name="Woyke T."/>
            <person name="Klenk H.P."/>
            <person name="Zhou Y."/>
            <person name="Lilburn T.G."/>
            <person name="Beck B.J."/>
            <person name="De Vos P."/>
            <person name="Vandamme P."/>
            <person name="Eisen J.A."/>
            <person name="Garrity G."/>
            <person name="Hugenholtz P."/>
            <person name="Kyrpides N.C."/>
        </authorList>
    </citation>
    <scope>NUCLEOTIDE SEQUENCE [LARGE SCALE GENOMIC DNA]</scope>
    <source>
        <strain evidence="10 11">CGMCC 1.10124</strain>
    </source>
</reference>
<organism evidence="10 11">
    <name type="scientific">Haloplanus aerogenes</name>
    <dbReference type="NCBI Taxonomy" id="660522"/>
    <lineage>
        <taxon>Archaea</taxon>
        <taxon>Methanobacteriati</taxon>
        <taxon>Methanobacteriota</taxon>
        <taxon>Stenosarchaea group</taxon>
        <taxon>Halobacteria</taxon>
        <taxon>Halobacteriales</taxon>
        <taxon>Haloferacaceae</taxon>
        <taxon>Haloplanus</taxon>
    </lineage>
</organism>
<feature type="region of interest" description="Disordered" evidence="8">
    <location>
        <begin position="1"/>
        <end position="20"/>
    </location>
</feature>
<dbReference type="EMBL" id="CP034145">
    <property type="protein sequence ID" value="AZH26822.1"/>
    <property type="molecule type" value="Genomic_DNA"/>
</dbReference>
<evidence type="ECO:0000256" key="8">
    <source>
        <dbReference type="SAM" id="MobiDB-lite"/>
    </source>
</evidence>
<dbReference type="KEGG" id="haer:DU502_16210"/>
<evidence type="ECO:0000313" key="12">
    <source>
        <dbReference type="Proteomes" id="UP000282007"/>
    </source>
</evidence>
<dbReference type="Gene3D" id="3.60.20.30">
    <property type="entry name" value="(Glycosyl)asparaginase"/>
    <property type="match status" value="1"/>
</dbReference>
<name>A0A3M0CQI6_9EURY</name>
<evidence type="ECO:0000256" key="3">
    <source>
        <dbReference type="ARBA" id="ARBA00044776"/>
    </source>
</evidence>
<evidence type="ECO:0000256" key="7">
    <source>
        <dbReference type="PIRSR" id="PIRSR600246-3"/>
    </source>
</evidence>
<dbReference type="OrthoDB" id="18230at2157"/>
<reference evidence="10" key="3">
    <citation type="submission" date="2018-10" db="EMBL/GenBank/DDBJ databases">
        <authorList>
            <person name="Whitman W."/>
            <person name="Huntemann M."/>
            <person name="Clum A."/>
            <person name="Pillay M."/>
            <person name="Palaniappan K."/>
            <person name="Varghese N."/>
            <person name="Mikhailova N."/>
            <person name="Stamatis D."/>
            <person name="Reddy T."/>
            <person name="Daum C."/>
            <person name="Shapiro N."/>
            <person name="Ivanova N."/>
            <person name="Kyrpides N."/>
            <person name="Woyke T."/>
        </authorList>
    </citation>
    <scope>NUCLEOTIDE SEQUENCE</scope>
    <source>
        <strain evidence="10">CGMCC 1.10124</strain>
    </source>
</reference>
<evidence type="ECO:0000256" key="1">
    <source>
        <dbReference type="ARBA" id="ARBA00012920"/>
    </source>
</evidence>
<dbReference type="Proteomes" id="UP000282007">
    <property type="component" value="Chromosome"/>
</dbReference>
<dbReference type="GO" id="GO:0004067">
    <property type="term" value="F:asparaginase activity"/>
    <property type="evidence" value="ECO:0007669"/>
    <property type="project" value="UniProtKB-EC"/>
</dbReference>
<comment type="catalytic activity">
    <reaction evidence="4">
        <text>L-asparagine + H2O = L-aspartate + NH4(+)</text>
        <dbReference type="Rhea" id="RHEA:21016"/>
        <dbReference type="ChEBI" id="CHEBI:15377"/>
        <dbReference type="ChEBI" id="CHEBI:28938"/>
        <dbReference type="ChEBI" id="CHEBI:29991"/>
        <dbReference type="ChEBI" id="CHEBI:58048"/>
        <dbReference type="EC" id="3.5.1.1"/>
    </reaction>
</comment>
<dbReference type="Proteomes" id="UP000277326">
    <property type="component" value="Unassembled WGS sequence"/>
</dbReference>
<dbReference type="EMBL" id="REFS01000009">
    <property type="protein sequence ID" value="RMB09086.1"/>
    <property type="molecule type" value="Genomic_DNA"/>
</dbReference>
<sequence length="294" mass="29558">MRVIVHGGAGSGTGAGRPTPARQAVLDAAARDGAAAGTPLDAVESALRRLETDERFNAGRGGAVQSDGVVRVDAGCMSQDRTVGAVAAVPGVEHAVSAARVVAEETPHVCVAGREAAALAADFGVATGVDLTTARTRERFADADPLVARGATHSPRTHLDWLRDRFGRDGDHDHDTVGVVAGGEGRFVAATSTAGRWFALAGRVGDVPQVGAGFFATSAGGASATGAGEDIARVTLSRRAVDHLDDGVSADRAATLAIAEFEELTDSTAGVVVCGPDGVGSATNASMQVAVAEN</sequence>
<reference evidence="9 12" key="2">
    <citation type="submission" date="2018-07" db="EMBL/GenBank/DDBJ databases">
        <title>Genome sequences of Haloplanus aerogenes JCM 16430T.</title>
        <authorList>
            <person name="Kim Y.B."/>
            <person name="Roh S.W."/>
        </authorList>
    </citation>
    <scope>NUCLEOTIDE SEQUENCE [LARGE SCALE GENOMIC DNA]</scope>
    <source>
        <strain evidence="9 12">JCM 16430</strain>
    </source>
</reference>
<evidence type="ECO:0000256" key="2">
    <source>
        <dbReference type="ARBA" id="ARBA00030414"/>
    </source>
</evidence>
<dbReference type="GO" id="GO:0005737">
    <property type="term" value="C:cytoplasm"/>
    <property type="evidence" value="ECO:0007669"/>
    <property type="project" value="TreeGrafter"/>
</dbReference>
<gene>
    <name evidence="10" type="ORF">ATH50_3457</name>
    <name evidence="9" type="ORF">DU502_16210</name>
</gene>
<protein>
    <recommendedName>
        <fullName evidence="3">Plant-type L-asparaginase</fullName>
        <ecNumber evidence="1">3.5.1.1</ecNumber>
    </recommendedName>
    <alternativeName>
        <fullName evidence="2">L-asparagine amidohydrolase</fullName>
    </alternativeName>
</protein>
<feature type="binding site" evidence="6">
    <location>
        <begin position="203"/>
        <end position="206"/>
    </location>
    <ligand>
        <name>substrate</name>
    </ligand>
</feature>
<evidence type="ECO:0000313" key="11">
    <source>
        <dbReference type="Proteomes" id="UP000277326"/>
    </source>
</evidence>
<proteinExistence type="predicted"/>
<dbReference type="GeneID" id="38472862"/>
<dbReference type="PANTHER" id="PTHR10188:SF6">
    <property type="entry name" value="N(4)-(BETA-N-ACETYLGLUCOSAMINYL)-L-ASPARAGINASE"/>
    <property type="match status" value="1"/>
</dbReference>
<dbReference type="InterPro" id="IPR000246">
    <property type="entry name" value="Peptidase_T2"/>
</dbReference>
<evidence type="ECO:0000256" key="6">
    <source>
        <dbReference type="PIRSR" id="PIRSR600246-2"/>
    </source>
</evidence>
<feature type="binding site" evidence="6">
    <location>
        <begin position="225"/>
        <end position="228"/>
    </location>
    <ligand>
        <name>substrate</name>
    </ligand>
</feature>
<evidence type="ECO:0000313" key="9">
    <source>
        <dbReference type="EMBL" id="AZH26822.1"/>
    </source>
</evidence>
<evidence type="ECO:0000256" key="5">
    <source>
        <dbReference type="PIRSR" id="PIRSR600246-1"/>
    </source>
</evidence>
<dbReference type="InterPro" id="IPR029055">
    <property type="entry name" value="Ntn_hydrolases_N"/>
</dbReference>
<dbReference type="RefSeq" id="WP_121921985.1">
    <property type="nucleotide sequence ID" value="NZ_CP034145.1"/>
</dbReference>
<keyword evidence="12" id="KW-1185">Reference proteome</keyword>